<keyword evidence="4 6" id="KW-1133">Transmembrane helix</keyword>
<feature type="transmembrane region" description="Helical" evidence="6">
    <location>
        <begin position="74"/>
        <end position="95"/>
    </location>
</feature>
<gene>
    <name evidence="7" type="ORF">BGC07_08195</name>
</gene>
<dbReference type="EMBL" id="MDTU01000001">
    <property type="protein sequence ID" value="ODN42909.1"/>
    <property type="molecule type" value="Genomic_DNA"/>
</dbReference>
<evidence type="ECO:0008006" key="9">
    <source>
        <dbReference type="Google" id="ProtNLM"/>
    </source>
</evidence>
<comment type="caution">
    <text evidence="7">The sequence shown here is derived from an EMBL/GenBank/DDBJ whole genome shotgun (WGS) entry which is preliminary data.</text>
</comment>
<dbReference type="Proteomes" id="UP000094329">
    <property type="component" value="Unassembled WGS sequence"/>
</dbReference>
<accession>A0ABX3A2P7</accession>
<feature type="transmembrane region" description="Helical" evidence="6">
    <location>
        <begin position="12"/>
        <end position="37"/>
    </location>
</feature>
<comment type="subcellular location">
    <subcellularLocation>
        <location evidence="1">Membrane</location>
        <topology evidence="1">Multi-pass membrane protein</topology>
    </subcellularLocation>
</comment>
<feature type="transmembrane region" description="Helical" evidence="6">
    <location>
        <begin position="101"/>
        <end position="125"/>
    </location>
</feature>
<keyword evidence="3 6" id="KW-0812">Transmembrane</keyword>
<evidence type="ECO:0000313" key="7">
    <source>
        <dbReference type="EMBL" id="ODN42909.1"/>
    </source>
</evidence>
<name>A0ABX3A2P7_9GAMM</name>
<evidence type="ECO:0000256" key="6">
    <source>
        <dbReference type="SAM" id="Phobius"/>
    </source>
</evidence>
<sequence>MSVRFAQKTIGLGALGMMVSVILGAVGAHVLAGILTGKWLQVYQIAVEYQIYHSLGLILSGLLILYYPSCKALVAVALLMMLGIILFSGSLYLLVIFHYSWLGIFTPFGGVCWIVAWGMLAWILIRYRLHHK</sequence>
<organism evidence="7 8">
    <name type="scientific">Piscirickettsia litoralis</name>
    <dbReference type="NCBI Taxonomy" id="1891921"/>
    <lineage>
        <taxon>Bacteria</taxon>
        <taxon>Pseudomonadati</taxon>
        <taxon>Pseudomonadota</taxon>
        <taxon>Gammaproteobacteria</taxon>
        <taxon>Thiotrichales</taxon>
        <taxon>Piscirickettsiaceae</taxon>
        <taxon>Piscirickettsia</taxon>
    </lineage>
</organism>
<protein>
    <recommendedName>
        <fullName evidence="9">DUF423 domain-containing protein</fullName>
    </recommendedName>
</protein>
<comment type="similarity">
    <text evidence="2">Belongs to the UPF0382 family.</text>
</comment>
<evidence type="ECO:0000256" key="3">
    <source>
        <dbReference type="ARBA" id="ARBA00022692"/>
    </source>
</evidence>
<dbReference type="Pfam" id="PF04241">
    <property type="entry name" value="DUF423"/>
    <property type="match status" value="1"/>
</dbReference>
<evidence type="ECO:0000256" key="2">
    <source>
        <dbReference type="ARBA" id="ARBA00009694"/>
    </source>
</evidence>
<reference evidence="7 8" key="1">
    <citation type="submission" date="2016-08" db="EMBL/GenBank/DDBJ databases">
        <title>Draft genome sequence of Candidatus Piscirickettsia litoralis, from seawater.</title>
        <authorList>
            <person name="Wan X."/>
            <person name="Lee A.J."/>
            <person name="Hou S."/>
            <person name="Donachie S.P."/>
        </authorList>
    </citation>
    <scope>NUCLEOTIDE SEQUENCE [LARGE SCALE GENOMIC DNA]</scope>
    <source>
        <strain evidence="7 8">Y2</strain>
    </source>
</reference>
<evidence type="ECO:0000256" key="4">
    <source>
        <dbReference type="ARBA" id="ARBA00022989"/>
    </source>
</evidence>
<dbReference type="PANTHER" id="PTHR43461">
    <property type="entry name" value="TRANSMEMBRANE PROTEIN 256"/>
    <property type="match status" value="1"/>
</dbReference>
<dbReference type="RefSeq" id="WP_069312705.1">
    <property type="nucleotide sequence ID" value="NZ_MDTU01000001.1"/>
</dbReference>
<evidence type="ECO:0000313" key="8">
    <source>
        <dbReference type="Proteomes" id="UP000094329"/>
    </source>
</evidence>
<evidence type="ECO:0000256" key="5">
    <source>
        <dbReference type="ARBA" id="ARBA00023136"/>
    </source>
</evidence>
<feature type="transmembrane region" description="Helical" evidence="6">
    <location>
        <begin position="49"/>
        <end position="67"/>
    </location>
</feature>
<evidence type="ECO:0000256" key="1">
    <source>
        <dbReference type="ARBA" id="ARBA00004141"/>
    </source>
</evidence>
<proteinExistence type="inferred from homology"/>
<dbReference type="InterPro" id="IPR006696">
    <property type="entry name" value="DUF423"/>
</dbReference>
<keyword evidence="5 6" id="KW-0472">Membrane</keyword>
<dbReference type="PANTHER" id="PTHR43461:SF1">
    <property type="entry name" value="TRANSMEMBRANE PROTEIN 256"/>
    <property type="match status" value="1"/>
</dbReference>
<keyword evidence="8" id="KW-1185">Reference proteome</keyword>